<dbReference type="OrthoDB" id="9796655at2"/>
<dbReference type="PRINTS" id="PR00038">
    <property type="entry name" value="HTHLUXR"/>
</dbReference>
<dbReference type="Pfam" id="PF00196">
    <property type="entry name" value="GerE"/>
    <property type="match status" value="1"/>
</dbReference>
<dbReference type="SUPFAM" id="SSF46894">
    <property type="entry name" value="C-terminal effector domain of the bipartite response regulators"/>
    <property type="match status" value="1"/>
</dbReference>
<dbReference type="SMART" id="SM00421">
    <property type="entry name" value="HTH_LUXR"/>
    <property type="match status" value="1"/>
</dbReference>
<evidence type="ECO:0000259" key="6">
    <source>
        <dbReference type="PROSITE" id="PS50110"/>
    </source>
</evidence>
<dbReference type="InterPro" id="IPR016032">
    <property type="entry name" value="Sig_transdc_resp-reg_C-effctor"/>
</dbReference>
<reference evidence="7 9" key="1">
    <citation type="submission" date="2015-03" db="EMBL/GenBank/DDBJ databases">
        <authorList>
            <person name="Murphy D."/>
        </authorList>
    </citation>
    <scope>NUCLEOTIDE SEQUENCE [LARGE SCALE GENOMIC DNA]</scope>
    <source>
        <strain evidence="7 9">BR165/97</strain>
    </source>
</reference>
<dbReference type="InterPro" id="IPR051015">
    <property type="entry name" value="EvgA-like"/>
</dbReference>
<dbReference type="eggNOG" id="COG2197">
    <property type="taxonomic scope" value="Bacteria"/>
</dbReference>
<evidence type="ECO:0000256" key="2">
    <source>
        <dbReference type="ARBA" id="ARBA00023012"/>
    </source>
</evidence>
<dbReference type="EMBL" id="CP046294">
    <property type="protein sequence ID" value="QGR70748.1"/>
    <property type="molecule type" value="Genomic_DNA"/>
</dbReference>
<gene>
    <name evidence="7" type="primary">bvgA_2</name>
    <name evidence="7" type="ORF">ERS008530_04288</name>
    <name evidence="8" type="ORF">FOC37_10460</name>
</gene>
<proteinExistence type="predicted"/>
<feature type="domain" description="Response regulatory" evidence="6">
    <location>
        <begin position="3"/>
        <end position="119"/>
    </location>
</feature>
<dbReference type="PANTHER" id="PTHR45566:SF1">
    <property type="entry name" value="HTH-TYPE TRANSCRIPTIONAL REGULATOR YHJB-RELATED"/>
    <property type="match status" value="1"/>
</dbReference>
<dbReference type="PROSITE" id="PS00622">
    <property type="entry name" value="HTH_LUXR_1"/>
    <property type="match status" value="1"/>
</dbReference>
<keyword evidence="2" id="KW-0902">Two-component regulatory system</keyword>
<dbReference type="Proteomes" id="UP000424966">
    <property type="component" value="Chromosome"/>
</dbReference>
<dbReference type="KEGG" id="yin:CH53_3166"/>
<evidence type="ECO:0000256" key="1">
    <source>
        <dbReference type="ARBA" id="ARBA00022553"/>
    </source>
</evidence>
<accession>A0A0T9MZR0</accession>
<dbReference type="Proteomes" id="UP000038750">
    <property type="component" value="Unassembled WGS sequence"/>
</dbReference>
<dbReference type="PROSITE" id="PS50043">
    <property type="entry name" value="HTH_LUXR_2"/>
    <property type="match status" value="1"/>
</dbReference>
<dbReference type="GO" id="GO:0006355">
    <property type="term" value="P:regulation of DNA-templated transcription"/>
    <property type="evidence" value="ECO:0007669"/>
    <property type="project" value="InterPro"/>
</dbReference>
<dbReference type="Gene3D" id="3.40.50.2300">
    <property type="match status" value="1"/>
</dbReference>
<dbReference type="AlphaFoldDB" id="A0A0T9MZR0"/>
<dbReference type="Gene3D" id="1.10.10.10">
    <property type="entry name" value="Winged helix-like DNA-binding domain superfamily/Winged helix DNA-binding domain"/>
    <property type="match status" value="1"/>
</dbReference>
<dbReference type="EMBL" id="CPZJ01000025">
    <property type="protein sequence ID" value="CNG64513.1"/>
    <property type="molecule type" value="Genomic_DNA"/>
</dbReference>
<dbReference type="InterPro" id="IPR011006">
    <property type="entry name" value="CheY-like_superfamily"/>
</dbReference>
<dbReference type="SUPFAM" id="SSF52172">
    <property type="entry name" value="CheY-like"/>
    <property type="match status" value="1"/>
</dbReference>
<dbReference type="Pfam" id="PF00072">
    <property type="entry name" value="Response_reg"/>
    <property type="match status" value="1"/>
</dbReference>
<evidence type="ECO:0000313" key="9">
    <source>
        <dbReference type="Proteomes" id="UP000038750"/>
    </source>
</evidence>
<dbReference type="CDD" id="cd06170">
    <property type="entry name" value="LuxR_C_like"/>
    <property type="match status" value="1"/>
</dbReference>
<dbReference type="CDD" id="cd17535">
    <property type="entry name" value="REC_NarL-like"/>
    <property type="match status" value="1"/>
</dbReference>
<evidence type="ECO:0000259" key="5">
    <source>
        <dbReference type="PROSITE" id="PS50043"/>
    </source>
</evidence>
<dbReference type="RefSeq" id="WP_005188997.1">
    <property type="nucleotide sequence ID" value="NZ_CABHXU010000047.1"/>
</dbReference>
<dbReference type="InterPro" id="IPR001789">
    <property type="entry name" value="Sig_transdc_resp-reg_receiver"/>
</dbReference>
<keyword evidence="3" id="KW-0238">DNA-binding</keyword>
<reference evidence="8 10" key="2">
    <citation type="submission" date="2019-11" db="EMBL/GenBank/DDBJ databases">
        <title>FDA dAtabase for Regulatory Grade micrObial Sequences (FDA-ARGOS): Supporting development and validation of Infectious Disease Dx tests.</title>
        <authorList>
            <person name="Patel R."/>
            <person name="Rucinski S."/>
            <person name="Tallon L."/>
            <person name="Sadzewicz L."/>
            <person name="Vavikolanu K."/>
            <person name="Mehta A."/>
            <person name="Aluvathingal J."/>
            <person name="Nadendla S."/>
            <person name="Nandy P."/>
            <person name="Geyer C."/>
            <person name="Yan Y."/>
            <person name="Sichtig H."/>
        </authorList>
    </citation>
    <scope>NUCLEOTIDE SEQUENCE [LARGE SCALE GENOMIC DNA]</scope>
    <source>
        <strain evidence="8 10">FDAARGOS_729</strain>
    </source>
</reference>
<dbReference type="InterPro" id="IPR036388">
    <property type="entry name" value="WH-like_DNA-bd_sf"/>
</dbReference>
<evidence type="ECO:0000313" key="7">
    <source>
        <dbReference type="EMBL" id="CNG64513.1"/>
    </source>
</evidence>
<dbReference type="GO" id="GO:0000160">
    <property type="term" value="P:phosphorelay signal transduction system"/>
    <property type="evidence" value="ECO:0007669"/>
    <property type="project" value="InterPro"/>
</dbReference>
<evidence type="ECO:0000256" key="4">
    <source>
        <dbReference type="PROSITE-ProRule" id="PRU00169"/>
    </source>
</evidence>
<organism evidence="7 9">
    <name type="scientific">Yersinia intermedia</name>
    <dbReference type="NCBI Taxonomy" id="631"/>
    <lineage>
        <taxon>Bacteria</taxon>
        <taxon>Pseudomonadati</taxon>
        <taxon>Pseudomonadota</taxon>
        <taxon>Gammaproteobacteria</taxon>
        <taxon>Enterobacterales</taxon>
        <taxon>Yersiniaceae</taxon>
        <taxon>Yersinia</taxon>
    </lineage>
</organism>
<dbReference type="PANTHER" id="PTHR45566">
    <property type="entry name" value="HTH-TYPE TRANSCRIPTIONAL REGULATOR YHJB-RELATED"/>
    <property type="match status" value="1"/>
</dbReference>
<dbReference type="InterPro" id="IPR000792">
    <property type="entry name" value="Tscrpt_reg_LuxR_C"/>
</dbReference>
<keyword evidence="10" id="KW-1185">Reference proteome</keyword>
<dbReference type="GO" id="GO:0003677">
    <property type="term" value="F:DNA binding"/>
    <property type="evidence" value="ECO:0007669"/>
    <property type="project" value="UniProtKB-KW"/>
</dbReference>
<dbReference type="STRING" id="631.CH53_3166"/>
<evidence type="ECO:0000313" key="10">
    <source>
        <dbReference type="Proteomes" id="UP000424966"/>
    </source>
</evidence>
<dbReference type="InterPro" id="IPR058245">
    <property type="entry name" value="NreC/VraR/RcsB-like_REC"/>
</dbReference>
<name>A0A0T9MZR0_YERIN</name>
<evidence type="ECO:0000313" key="8">
    <source>
        <dbReference type="EMBL" id="QGR70748.1"/>
    </source>
</evidence>
<sequence>MPRLLLVDDHPVVHVALEAALMRATQRYHLHCAADDQQALALLAEYHFDLLILDISLPQLDGLQFLRKIRRHYPQQSIMIYTAQEEEVYAKMAYSAGAQGFMHKGQPMDQLLQAIGDVIAGQLVFPASTLESGSTPNNEKYHLTQKELQILGLLSKGHSNLHIAELLNISNKTVSTHKKNILNKTGAANLLALIAVFNELQP</sequence>
<dbReference type="PROSITE" id="PS50110">
    <property type="entry name" value="RESPONSE_REGULATORY"/>
    <property type="match status" value="1"/>
</dbReference>
<feature type="modified residue" description="4-aspartylphosphate" evidence="4">
    <location>
        <position position="54"/>
    </location>
</feature>
<feature type="domain" description="HTH luxR-type" evidence="5">
    <location>
        <begin position="136"/>
        <end position="201"/>
    </location>
</feature>
<dbReference type="GeneID" id="58046689"/>
<protein>
    <submittedName>
        <fullName evidence="7 8">Response regulator</fullName>
    </submittedName>
</protein>
<evidence type="ECO:0000256" key="3">
    <source>
        <dbReference type="ARBA" id="ARBA00023125"/>
    </source>
</evidence>
<keyword evidence="1 4" id="KW-0597">Phosphoprotein</keyword>
<dbReference type="SMART" id="SM00448">
    <property type="entry name" value="REC"/>
    <property type="match status" value="1"/>
</dbReference>